<feature type="chain" id="PRO_5045928693" evidence="1">
    <location>
        <begin position="21"/>
        <end position="268"/>
    </location>
</feature>
<sequence length="268" mass="28861">MPSLRPLIFVAALLAPAALAAQSAPLPTLTLNAAPIGRTAKVERVAGVPYFESASAMQALPEHLRATLNVRGQTWKPAYPGERPPAYVAVFPVAALKSHYPAATEVAGQVDELVTIAKGGSFKVERQGVGVRGLPFLPTVNAAQVVAGSVARVSSSDVQGLRYLTIHAQDLFRYSREDVTYTFQGVTRDGKYVVVMHMPYAPASLPTAAQVQQEEKRNGPYFPVQASEAQWNQITERYLTALTTKLDAEGRAGRLAPLDAVVKSIRVR</sequence>
<name>A0ABW1YCU9_9DEIO</name>
<accession>A0ABW1YCU9</accession>
<evidence type="ECO:0000313" key="3">
    <source>
        <dbReference type="Proteomes" id="UP001596297"/>
    </source>
</evidence>
<reference evidence="3" key="1">
    <citation type="journal article" date="2019" name="Int. J. Syst. Evol. Microbiol.">
        <title>The Global Catalogue of Microorganisms (GCM) 10K type strain sequencing project: providing services to taxonomists for standard genome sequencing and annotation.</title>
        <authorList>
            <consortium name="The Broad Institute Genomics Platform"/>
            <consortium name="The Broad Institute Genome Sequencing Center for Infectious Disease"/>
            <person name="Wu L."/>
            <person name="Ma J."/>
        </authorList>
    </citation>
    <scope>NUCLEOTIDE SEQUENCE [LARGE SCALE GENOMIC DNA]</scope>
    <source>
        <strain evidence="3">CGMCC 1.15772</strain>
    </source>
</reference>
<gene>
    <name evidence="2" type="ORF">ACFP81_08800</name>
</gene>
<comment type="caution">
    <text evidence="2">The sequence shown here is derived from an EMBL/GenBank/DDBJ whole genome shotgun (WGS) entry which is preliminary data.</text>
</comment>
<dbReference type="EMBL" id="JBHSWD010000001">
    <property type="protein sequence ID" value="MFC6592089.1"/>
    <property type="molecule type" value="Genomic_DNA"/>
</dbReference>
<evidence type="ECO:0000313" key="2">
    <source>
        <dbReference type="EMBL" id="MFC6592089.1"/>
    </source>
</evidence>
<keyword evidence="1" id="KW-0732">Signal</keyword>
<dbReference type="RefSeq" id="WP_380083103.1">
    <property type="nucleotide sequence ID" value="NZ_JBHSWD010000001.1"/>
</dbReference>
<dbReference type="Proteomes" id="UP001596297">
    <property type="component" value="Unassembled WGS sequence"/>
</dbReference>
<organism evidence="2 3">
    <name type="scientific">Deinococcus lacus</name>
    <dbReference type="NCBI Taxonomy" id="392561"/>
    <lineage>
        <taxon>Bacteria</taxon>
        <taxon>Thermotogati</taxon>
        <taxon>Deinococcota</taxon>
        <taxon>Deinococci</taxon>
        <taxon>Deinococcales</taxon>
        <taxon>Deinococcaceae</taxon>
        <taxon>Deinococcus</taxon>
    </lineage>
</organism>
<feature type="signal peptide" evidence="1">
    <location>
        <begin position="1"/>
        <end position="20"/>
    </location>
</feature>
<keyword evidence="3" id="KW-1185">Reference proteome</keyword>
<evidence type="ECO:0000256" key="1">
    <source>
        <dbReference type="SAM" id="SignalP"/>
    </source>
</evidence>
<protein>
    <submittedName>
        <fullName evidence="2">Uncharacterized protein</fullName>
    </submittedName>
</protein>
<proteinExistence type="predicted"/>